<evidence type="ECO:0000256" key="2">
    <source>
        <dbReference type="ARBA" id="ARBA00022801"/>
    </source>
</evidence>
<dbReference type="OrthoDB" id="9808822at2"/>
<dbReference type="Gene3D" id="3.30.1220.10">
    <property type="entry name" value="CobW-like, C-terminal domain"/>
    <property type="match status" value="1"/>
</dbReference>
<evidence type="ECO:0000259" key="7">
    <source>
        <dbReference type="SMART" id="SM00833"/>
    </source>
</evidence>
<dbReference type="SMART" id="SM00833">
    <property type="entry name" value="CobW_C"/>
    <property type="match status" value="1"/>
</dbReference>
<keyword evidence="1" id="KW-0547">Nucleotide-binding</keyword>
<dbReference type="InterPro" id="IPR051316">
    <property type="entry name" value="Zinc-reg_GTPase_activator"/>
</dbReference>
<evidence type="ECO:0000256" key="4">
    <source>
        <dbReference type="ARBA" id="ARBA00034320"/>
    </source>
</evidence>
<dbReference type="EMBL" id="QYYA01000001">
    <property type="protein sequence ID" value="RJG19401.1"/>
    <property type="molecule type" value="Genomic_DNA"/>
</dbReference>
<evidence type="ECO:0000256" key="1">
    <source>
        <dbReference type="ARBA" id="ARBA00022741"/>
    </source>
</evidence>
<dbReference type="GO" id="GO:0005737">
    <property type="term" value="C:cytoplasm"/>
    <property type="evidence" value="ECO:0007669"/>
    <property type="project" value="TreeGrafter"/>
</dbReference>
<dbReference type="InterPro" id="IPR027417">
    <property type="entry name" value="P-loop_NTPase"/>
</dbReference>
<keyword evidence="2" id="KW-0378">Hydrolase</keyword>
<keyword evidence="9" id="KW-1185">Reference proteome</keyword>
<proteinExistence type="inferred from homology"/>
<dbReference type="Proteomes" id="UP000283734">
    <property type="component" value="Unassembled WGS sequence"/>
</dbReference>
<dbReference type="SUPFAM" id="SSF52540">
    <property type="entry name" value="P-loop containing nucleoside triphosphate hydrolases"/>
    <property type="match status" value="1"/>
</dbReference>
<dbReference type="InterPro" id="IPR011629">
    <property type="entry name" value="CobW-like_C"/>
</dbReference>
<evidence type="ECO:0000313" key="9">
    <source>
        <dbReference type="Proteomes" id="UP000283734"/>
    </source>
</evidence>
<evidence type="ECO:0000256" key="3">
    <source>
        <dbReference type="ARBA" id="ARBA00023186"/>
    </source>
</evidence>
<dbReference type="RefSeq" id="WP_119917321.1">
    <property type="nucleotide sequence ID" value="NZ_QYYA01000001.1"/>
</dbReference>
<protein>
    <submittedName>
        <fullName evidence="8">GTP-binding protein</fullName>
    </submittedName>
</protein>
<keyword evidence="3" id="KW-0143">Chaperone</keyword>
<dbReference type="InterPro" id="IPR036627">
    <property type="entry name" value="CobW-likC_sf"/>
</dbReference>
<dbReference type="Pfam" id="PF02492">
    <property type="entry name" value="cobW"/>
    <property type="match status" value="1"/>
</dbReference>
<feature type="domain" description="CobW C-terminal" evidence="7">
    <location>
        <begin position="240"/>
        <end position="334"/>
    </location>
</feature>
<evidence type="ECO:0000256" key="6">
    <source>
        <dbReference type="ARBA" id="ARBA00049117"/>
    </source>
</evidence>
<dbReference type="SUPFAM" id="SSF90002">
    <property type="entry name" value="Hypothetical protein YjiA, C-terminal domain"/>
    <property type="match status" value="1"/>
</dbReference>
<name>A0A418Y1K7_9GAMM</name>
<organism evidence="8 9">
    <name type="scientific">Alcanivorax profundi</name>
    <dbReference type="NCBI Taxonomy" id="2338368"/>
    <lineage>
        <taxon>Bacteria</taxon>
        <taxon>Pseudomonadati</taxon>
        <taxon>Pseudomonadota</taxon>
        <taxon>Gammaproteobacteria</taxon>
        <taxon>Oceanospirillales</taxon>
        <taxon>Alcanivoracaceae</taxon>
        <taxon>Alcanivorax</taxon>
    </lineage>
</organism>
<gene>
    <name evidence="8" type="ORF">D4A39_00610</name>
</gene>
<dbReference type="PANTHER" id="PTHR13748">
    <property type="entry name" value="COBW-RELATED"/>
    <property type="match status" value="1"/>
</dbReference>
<comment type="catalytic activity">
    <reaction evidence="6">
        <text>GTP + H2O = GDP + phosphate + H(+)</text>
        <dbReference type="Rhea" id="RHEA:19669"/>
        <dbReference type="ChEBI" id="CHEBI:15377"/>
        <dbReference type="ChEBI" id="CHEBI:15378"/>
        <dbReference type="ChEBI" id="CHEBI:37565"/>
        <dbReference type="ChEBI" id="CHEBI:43474"/>
        <dbReference type="ChEBI" id="CHEBI:58189"/>
    </reaction>
    <physiologicalReaction direction="left-to-right" evidence="6">
        <dbReference type="Rhea" id="RHEA:19670"/>
    </physiologicalReaction>
</comment>
<comment type="caution">
    <text evidence="8">The sequence shown here is derived from an EMBL/GenBank/DDBJ whole genome shotgun (WGS) entry which is preliminary data.</text>
</comment>
<dbReference type="CDD" id="cd03112">
    <property type="entry name" value="CobW-like"/>
    <property type="match status" value="1"/>
</dbReference>
<dbReference type="GO" id="GO:0000166">
    <property type="term" value="F:nucleotide binding"/>
    <property type="evidence" value="ECO:0007669"/>
    <property type="project" value="UniProtKB-KW"/>
</dbReference>
<dbReference type="AlphaFoldDB" id="A0A418Y1K7"/>
<dbReference type="Pfam" id="PF07683">
    <property type="entry name" value="CobW_C"/>
    <property type="match status" value="1"/>
</dbReference>
<evidence type="ECO:0000256" key="5">
    <source>
        <dbReference type="ARBA" id="ARBA00045658"/>
    </source>
</evidence>
<comment type="similarity">
    <text evidence="4">Belongs to the SIMIBI class G3E GTPase family. ZNG1 subfamily.</text>
</comment>
<comment type="function">
    <text evidence="5">Zinc chaperone that directly transfers zinc cofactor to target proteins, thereby activating them. Zinc is transferred from the CXCC motif in the GTPase domain to the zinc binding site in target proteins in a process requiring GTP hydrolysis.</text>
</comment>
<dbReference type="PANTHER" id="PTHR13748:SF62">
    <property type="entry name" value="COBW DOMAIN-CONTAINING PROTEIN"/>
    <property type="match status" value="1"/>
</dbReference>
<accession>A0A418Y1K7</accession>
<dbReference type="Gene3D" id="3.40.50.300">
    <property type="entry name" value="P-loop containing nucleotide triphosphate hydrolases"/>
    <property type="match status" value="1"/>
</dbReference>
<dbReference type="InterPro" id="IPR003495">
    <property type="entry name" value="CobW/HypB/UreG_nucleotide-bd"/>
</dbReference>
<sequence>MSQVTHSPDIRDDRLPVIVLSGFLGSGKTTQLNHWLSQRQDLAVVINELGDIGIDQHLTEAQGVPVTLLAGGCVCCVVQGSLSSTLRNLFMARKNGEIPPFNRLVLETTGAAEPSGVVAPLQQDPWLRKRFVCQSVITLVDAQAGVAALERHPECLEQVQGADQLLISKSDLCTPDSLAALKAQIALLNPDASVLLSPGPASLLDQVFPRRCRITGPLTLSTGVSLQPQLSSVSVSRHQLHSASLRWEGRLSWPHWQAALQQLGNQCGESLVRLKGLLKVEGLDGPLLVQWTGQGEPALSPMNAWPDGDTTTRLVVIVRHDNPDFVHEQVAHWQALLQQLG</sequence>
<evidence type="ECO:0000313" key="8">
    <source>
        <dbReference type="EMBL" id="RJG19401.1"/>
    </source>
</evidence>
<reference evidence="8 9" key="1">
    <citation type="submission" date="2018-09" db="EMBL/GenBank/DDBJ databases">
        <title>Alcanivorax profundi sp. nov., isolated from 1000 m-depth seawater of the Mariana Trench.</title>
        <authorList>
            <person name="Liu J."/>
        </authorList>
    </citation>
    <scope>NUCLEOTIDE SEQUENCE [LARGE SCALE GENOMIC DNA]</scope>
    <source>
        <strain evidence="8 9">MTEO17</strain>
    </source>
</reference>
<dbReference type="GO" id="GO:0016787">
    <property type="term" value="F:hydrolase activity"/>
    <property type="evidence" value="ECO:0007669"/>
    <property type="project" value="UniProtKB-KW"/>
</dbReference>